<gene>
    <name evidence="23" type="ORF">NA56DRAFT_575061</name>
</gene>
<keyword evidence="24" id="KW-1185">Reference proteome</keyword>
<feature type="region of interest" description="Disordered" evidence="19">
    <location>
        <begin position="575"/>
        <end position="673"/>
    </location>
</feature>
<evidence type="ECO:0000256" key="17">
    <source>
        <dbReference type="ARBA" id="ARBA00048659"/>
    </source>
</evidence>
<dbReference type="SUPFAM" id="SSF50998">
    <property type="entry name" value="Quinoprotein alcohol dehydrogenase-like"/>
    <property type="match status" value="1"/>
</dbReference>
<feature type="domain" description="KEN" evidence="22">
    <location>
        <begin position="1014"/>
        <end position="1146"/>
    </location>
</feature>
<keyword evidence="16" id="KW-0325">Glycoprotein</keyword>
<name>A0A2J6Q028_9HELO</name>
<protein>
    <recommendedName>
        <fullName evidence="3">non-specific serine/threonine protein kinase</fullName>
        <ecNumber evidence="3">2.7.11.1</ecNumber>
    </recommendedName>
</protein>
<comment type="cofactor">
    <cofactor evidence="1">
        <name>Mg(2+)</name>
        <dbReference type="ChEBI" id="CHEBI:18420"/>
    </cofactor>
</comment>
<dbReference type="PANTHER" id="PTHR13954:SF6">
    <property type="entry name" value="NON-SPECIFIC SERINE_THREONINE PROTEIN KINASE"/>
    <property type="match status" value="1"/>
</dbReference>
<evidence type="ECO:0000256" key="9">
    <source>
        <dbReference type="ARBA" id="ARBA00022741"/>
    </source>
</evidence>
<keyword evidence="4" id="KW-0723">Serine/threonine-protein kinase</keyword>
<dbReference type="OrthoDB" id="63989at2759"/>
<evidence type="ECO:0000313" key="23">
    <source>
        <dbReference type="EMBL" id="PMD19622.1"/>
    </source>
</evidence>
<reference evidence="23 24" key="1">
    <citation type="submission" date="2016-05" db="EMBL/GenBank/DDBJ databases">
        <title>A degradative enzymes factory behind the ericoid mycorrhizal symbiosis.</title>
        <authorList>
            <consortium name="DOE Joint Genome Institute"/>
            <person name="Martino E."/>
            <person name="Morin E."/>
            <person name="Grelet G."/>
            <person name="Kuo A."/>
            <person name="Kohler A."/>
            <person name="Daghino S."/>
            <person name="Barry K."/>
            <person name="Choi C."/>
            <person name="Cichocki N."/>
            <person name="Clum A."/>
            <person name="Copeland A."/>
            <person name="Hainaut M."/>
            <person name="Haridas S."/>
            <person name="Labutti K."/>
            <person name="Lindquist E."/>
            <person name="Lipzen A."/>
            <person name="Khouja H.-R."/>
            <person name="Murat C."/>
            <person name="Ohm R."/>
            <person name="Olson A."/>
            <person name="Spatafora J."/>
            <person name="Veneault-Fourrey C."/>
            <person name="Henrissat B."/>
            <person name="Grigoriev I."/>
            <person name="Martin F."/>
            <person name="Perotto S."/>
        </authorList>
    </citation>
    <scope>NUCLEOTIDE SEQUENCE [LARGE SCALE GENOMIC DNA]</scope>
    <source>
        <strain evidence="23 24">UAMH 7357</strain>
    </source>
</reference>
<dbReference type="EMBL" id="KZ613488">
    <property type="protein sequence ID" value="PMD19622.1"/>
    <property type="molecule type" value="Genomic_DNA"/>
</dbReference>
<keyword evidence="12" id="KW-0067">ATP-binding</keyword>
<evidence type="ECO:0000256" key="16">
    <source>
        <dbReference type="ARBA" id="ARBA00023180"/>
    </source>
</evidence>
<dbReference type="GO" id="GO:0051082">
    <property type="term" value="F:unfolded protein binding"/>
    <property type="evidence" value="ECO:0007669"/>
    <property type="project" value="TreeGrafter"/>
</dbReference>
<evidence type="ECO:0000259" key="22">
    <source>
        <dbReference type="PROSITE" id="PS51392"/>
    </source>
</evidence>
<keyword evidence="6" id="KW-0812">Transmembrane</keyword>
<accession>A0A2J6Q028</accession>
<dbReference type="FunFam" id="1.20.1440.180:FF:000002">
    <property type="entry name" value="Serine/threonine-protein kinase/endoribonuclease IRE1"/>
    <property type="match status" value="1"/>
</dbReference>
<organism evidence="23 24">
    <name type="scientific">Hyaloscypha hepaticicola</name>
    <dbReference type="NCBI Taxonomy" id="2082293"/>
    <lineage>
        <taxon>Eukaryota</taxon>
        <taxon>Fungi</taxon>
        <taxon>Dikarya</taxon>
        <taxon>Ascomycota</taxon>
        <taxon>Pezizomycotina</taxon>
        <taxon>Leotiomycetes</taxon>
        <taxon>Helotiales</taxon>
        <taxon>Hyaloscyphaceae</taxon>
        <taxon>Hyaloscypha</taxon>
    </lineage>
</organism>
<evidence type="ECO:0000256" key="5">
    <source>
        <dbReference type="ARBA" id="ARBA00022679"/>
    </source>
</evidence>
<dbReference type="GO" id="GO:0005524">
    <property type="term" value="F:ATP binding"/>
    <property type="evidence" value="ECO:0007669"/>
    <property type="project" value="UniProtKB-KW"/>
</dbReference>
<evidence type="ECO:0000256" key="12">
    <source>
        <dbReference type="ARBA" id="ARBA00022840"/>
    </source>
</evidence>
<feature type="chain" id="PRO_5014433183" description="non-specific serine/threonine protein kinase" evidence="20">
    <location>
        <begin position="33"/>
        <end position="1149"/>
    </location>
</feature>
<keyword evidence="11" id="KW-0378">Hydrolase</keyword>
<dbReference type="InterPro" id="IPR015943">
    <property type="entry name" value="WD40/YVTN_repeat-like_dom_sf"/>
</dbReference>
<keyword evidence="10" id="KW-0418">Kinase</keyword>
<dbReference type="PANTHER" id="PTHR13954">
    <property type="entry name" value="IRE1-RELATED"/>
    <property type="match status" value="1"/>
</dbReference>
<dbReference type="InterPro" id="IPR011047">
    <property type="entry name" value="Quinoprotein_ADH-like_sf"/>
</dbReference>
<dbReference type="GO" id="GO:0016787">
    <property type="term" value="F:hydrolase activity"/>
    <property type="evidence" value="ECO:0007669"/>
    <property type="project" value="UniProtKB-KW"/>
</dbReference>
<dbReference type="Gene3D" id="1.10.510.10">
    <property type="entry name" value="Transferase(Phosphotransferase) domain 1"/>
    <property type="match status" value="1"/>
</dbReference>
<dbReference type="GO" id="GO:0004521">
    <property type="term" value="F:RNA endonuclease activity"/>
    <property type="evidence" value="ECO:0007669"/>
    <property type="project" value="InterPro"/>
</dbReference>
<evidence type="ECO:0000256" key="20">
    <source>
        <dbReference type="SAM" id="SignalP"/>
    </source>
</evidence>
<dbReference type="SUPFAM" id="SSF56112">
    <property type="entry name" value="Protein kinase-like (PK-like)"/>
    <property type="match status" value="1"/>
</dbReference>
<dbReference type="InterPro" id="IPR038357">
    <property type="entry name" value="KEN_sf"/>
</dbReference>
<keyword evidence="8 20" id="KW-0732">Signal</keyword>
<feature type="compositionally biased region" description="Basic residues" evidence="19">
    <location>
        <begin position="635"/>
        <end position="653"/>
    </location>
</feature>
<evidence type="ECO:0000256" key="3">
    <source>
        <dbReference type="ARBA" id="ARBA00012513"/>
    </source>
</evidence>
<dbReference type="InterPro" id="IPR000719">
    <property type="entry name" value="Prot_kinase_dom"/>
</dbReference>
<dbReference type="InterPro" id="IPR045133">
    <property type="entry name" value="IRE1/2-like"/>
</dbReference>
<dbReference type="InterPro" id="IPR008271">
    <property type="entry name" value="Ser/Thr_kinase_AS"/>
</dbReference>
<dbReference type="Pfam" id="PF06479">
    <property type="entry name" value="Ribonuc_2-5A"/>
    <property type="match status" value="1"/>
</dbReference>
<evidence type="ECO:0000256" key="14">
    <source>
        <dbReference type="ARBA" id="ARBA00022989"/>
    </source>
</evidence>
<dbReference type="Gene3D" id="2.130.10.10">
    <property type="entry name" value="YVTN repeat-like/Quinoprotein amine dehydrogenase"/>
    <property type="match status" value="1"/>
</dbReference>
<dbReference type="FunFam" id="3.30.200.20:FF:000077">
    <property type="entry name" value="Putative Serine/threonine-protein kinase/endoribonuclease IRE1"/>
    <property type="match status" value="1"/>
</dbReference>
<keyword evidence="7" id="KW-0479">Metal-binding</keyword>
<evidence type="ECO:0000259" key="21">
    <source>
        <dbReference type="PROSITE" id="PS50011"/>
    </source>
</evidence>
<proteinExistence type="predicted"/>
<evidence type="ECO:0000256" key="7">
    <source>
        <dbReference type="ARBA" id="ARBA00022723"/>
    </source>
</evidence>
<evidence type="ECO:0000256" key="10">
    <source>
        <dbReference type="ARBA" id="ARBA00022777"/>
    </source>
</evidence>
<dbReference type="InterPro" id="IPR011009">
    <property type="entry name" value="Kinase-like_dom_sf"/>
</dbReference>
<dbReference type="CDD" id="cd10422">
    <property type="entry name" value="RNase_Ire1"/>
    <property type="match status" value="1"/>
</dbReference>
<comment type="subcellular location">
    <subcellularLocation>
        <location evidence="2">Membrane</location>
        <topology evidence="2">Single-pass type I membrane protein</topology>
    </subcellularLocation>
</comment>
<dbReference type="SMART" id="SM00580">
    <property type="entry name" value="PUG"/>
    <property type="match status" value="1"/>
</dbReference>
<dbReference type="GO" id="GO:0070059">
    <property type="term" value="P:intrinsic apoptotic signaling pathway in response to endoplasmic reticulum stress"/>
    <property type="evidence" value="ECO:0007669"/>
    <property type="project" value="TreeGrafter"/>
</dbReference>
<evidence type="ECO:0000256" key="15">
    <source>
        <dbReference type="ARBA" id="ARBA00023136"/>
    </source>
</evidence>
<evidence type="ECO:0000256" key="2">
    <source>
        <dbReference type="ARBA" id="ARBA00004479"/>
    </source>
</evidence>
<dbReference type="AlphaFoldDB" id="A0A2J6Q028"/>
<dbReference type="Gene3D" id="1.20.1440.180">
    <property type="entry name" value="KEN domain"/>
    <property type="match status" value="1"/>
</dbReference>
<keyword evidence="13" id="KW-0460">Magnesium</keyword>
<comment type="catalytic activity">
    <reaction evidence="18">
        <text>L-seryl-[protein] + ATP = O-phospho-L-seryl-[protein] + ADP + H(+)</text>
        <dbReference type="Rhea" id="RHEA:17989"/>
        <dbReference type="Rhea" id="RHEA-COMP:9863"/>
        <dbReference type="Rhea" id="RHEA-COMP:11604"/>
        <dbReference type="ChEBI" id="CHEBI:15378"/>
        <dbReference type="ChEBI" id="CHEBI:29999"/>
        <dbReference type="ChEBI" id="CHEBI:30616"/>
        <dbReference type="ChEBI" id="CHEBI:83421"/>
        <dbReference type="ChEBI" id="CHEBI:456216"/>
        <dbReference type="EC" id="2.7.11.1"/>
    </reaction>
    <physiologicalReaction direction="left-to-right" evidence="18">
        <dbReference type="Rhea" id="RHEA:17990"/>
    </physiologicalReaction>
</comment>
<dbReference type="InterPro" id="IPR010513">
    <property type="entry name" value="KEN_dom"/>
</dbReference>
<keyword evidence="9" id="KW-0547">Nucleotide-binding</keyword>
<evidence type="ECO:0000256" key="19">
    <source>
        <dbReference type="SAM" id="MobiDB-lite"/>
    </source>
</evidence>
<keyword evidence="14" id="KW-1133">Transmembrane helix</keyword>
<dbReference type="Gene3D" id="3.30.200.20">
    <property type="entry name" value="Phosphorylase Kinase, domain 1"/>
    <property type="match status" value="1"/>
</dbReference>
<keyword evidence="5" id="KW-0808">Transferase</keyword>
<dbReference type="GO" id="GO:0006397">
    <property type="term" value="P:mRNA processing"/>
    <property type="evidence" value="ECO:0007669"/>
    <property type="project" value="InterPro"/>
</dbReference>
<dbReference type="CDD" id="cd09769">
    <property type="entry name" value="Luminal_IRE1"/>
    <property type="match status" value="1"/>
</dbReference>
<evidence type="ECO:0000256" key="6">
    <source>
        <dbReference type="ARBA" id="ARBA00022692"/>
    </source>
</evidence>
<evidence type="ECO:0000256" key="13">
    <source>
        <dbReference type="ARBA" id="ARBA00022842"/>
    </source>
</evidence>
<evidence type="ECO:0000256" key="1">
    <source>
        <dbReference type="ARBA" id="ARBA00001946"/>
    </source>
</evidence>
<dbReference type="GO" id="GO:0004674">
    <property type="term" value="F:protein serine/threonine kinase activity"/>
    <property type="evidence" value="ECO:0007669"/>
    <property type="project" value="UniProtKB-KW"/>
</dbReference>
<feature type="domain" description="Protein kinase" evidence="21">
    <location>
        <begin position="715"/>
        <end position="1011"/>
    </location>
</feature>
<dbReference type="Proteomes" id="UP000235672">
    <property type="component" value="Unassembled WGS sequence"/>
</dbReference>
<feature type="signal peptide" evidence="20">
    <location>
        <begin position="1"/>
        <end position="32"/>
    </location>
</feature>
<dbReference type="SMART" id="SM00220">
    <property type="entry name" value="S_TKc"/>
    <property type="match status" value="1"/>
</dbReference>
<dbReference type="GO" id="GO:1990604">
    <property type="term" value="C:IRE1-TRAF2-ASK1 complex"/>
    <property type="evidence" value="ECO:0007669"/>
    <property type="project" value="TreeGrafter"/>
</dbReference>
<dbReference type="GO" id="GO:0036498">
    <property type="term" value="P:IRE1-mediated unfolded protein response"/>
    <property type="evidence" value="ECO:0007669"/>
    <property type="project" value="TreeGrafter"/>
</dbReference>
<evidence type="ECO:0000256" key="4">
    <source>
        <dbReference type="ARBA" id="ARBA00022527"/>
    </source>
</evidence>
<dbReference type="STRING" id="1745343.A0A2J6Q028"/>
<dbReference type="PROSITE" id="PS51392">
    <property type="entry name" value="KEN"/>
    <property type="match status" value="1"/>
</dbReference>
<keyword evidence="15" id="KW-0472">Membrane</keyword>
<dbReference type="EC" id="2.7.11.1" evidence="3"/>
<evidence type="ECO:0000313" key="24">
    <source>
        <dbReference type="Proteomes" id="UP000235672"/>
    </source>
</evidence>
<evidence type="ECO:0000256" key="11">
    <source>
        <dbReference type="ARBA" id="ARBA00022801"/>
    </source>
</evidence>
<sequence>MPRRRPPREGPVVNNFFLFAAAIFFLPWLVEAQQQQRPAVQQRHESPHESLDLEASHTLEVTKIPHQVETPLTHNRRKNTLSVTNGPAKNDASAIATLAPAPSAVAAPFSRLPGTSGLSSPHTARSLEDWEVEDFVLLATVDGKLHARDRKTGKEKWSLEYHKPMVEINQNRSNPTPIDEEYDPVSIDDYLWIVEPSRDGALYIYKPGGPNPGLVNTNLTMKYLVEEMSGYVSQDPPITYIGGKNTNIITVDANSGKILSFFGQEGAFLNDEKCVASNGPVDSKEECPKTSTLTVGRTEYWVKIAGNDGHHIATLTFSEWTPNNFDTDLLRQYHSTLDGKYIYTSHDGGVFGFDHNRDSPDEPGRLFTHKFTSPVVRVFDVAKPWNGGREADLVILPQPSPPHREDVVTASHRAGSIFLNHTESGSWYALSGKTYPLAVQGIRPAQCSQHGWLQHRPQWDLTNGQQLHEALVGLHSIDNGRWEPLLSISGPMDDNQTVDPISNNTPALVEEQGFFPPVRQWPSLAAKYGRDTVQNPLLIVMLVVMIWSYQKQIKSWVHRTGEKFMKSYSVEAEDKTLPEADDAPNVAEKDELKISSVDGADEAPEKAEKTEAVLNPVAPRPDSPDEESPPPPGKEKKKAHRGRRGGVKHKKGRAGSTDGGSQDGSTPKTQPTIDDAVKDAQNMGPQTKLEPDIITVTSDPQEVSGPIIKIASLEVNTEKLIGTGSNGTMVFEGKFDGREVAVKRMLIQFFDIASQETKLLRESDDHPNVIRYFAQQAAAGFLYIALELCPASLADVIDKPMKYQEIAQAGEKDLPNVLYQITNGLSHLHSLRIVHRDLKPQNILVAMGKDGKPRLLVSDFGLCKKLEGEQSSFRATTAHAAGTSGWRAPELLLDDDAKDGHHAIVDASTDGGSGPVVLGAENLPNRRATRAIDIFSLGLVFFYVLTKGSHPFDCGDRFMREVNIRKGSYDLTLLEVLGDYAYEAKDLISSMLARDPKQRPQAHQVMAHPFFWSPKKRLNFLCDVSDHFEKEKRDPPTAALTELESYAPSVCGSDFLKLLGKEFVESMGKQRKYTGTRLLDLLRALRNKRNHYEDMSDKLKKDVGPLPDGYLSFWTRRFPNLLITCWNVVYDVQWDETDRFREYYLPAGL</sequence>
<dbReference type="GO" id="GO:0046872">
    <property type="term" value="F:metal ion binding"/>
    <property type="evidence" value="ECO:0007669"/>
    <property type="project" value="UniProtKB-KW"/>
</dbReference>
<dbReference type="PROSITE" id="PS00108">
    <property type="entry name" value="PROTEIN_KINASE_ST"/>
    <property type="match status" value="1"/>
</dbReference>
<dbReference type="PROSITE" id="PS50011">
    <property type="entry name" value="PROTEIN_KINASE_DOM"/>
    <property type="match status" value="1"/>
</dbReference>
<dbReference type="Pfam" id="PF00069">
    <property type="entry name" value="Pkinase"/>
    <property type="match status" value="2"/>
</dbReference>
<evidence type="ECO:0000256" key="18">
    <source>
        <dbReference type="ARBA" id="ARBA00048977"/>
    </source>
</evidence>
<dbReference type="FunFam" id="1.10.510.10:FF:000572">
    <property type="entry name" value="Serine/threonine-protein kinase/endoribonuclease IRE1"/>
    <property type="match status" value="1"/>
</dbReference>
<evidence type="ECO:0000256" key="8">
    <source>
        <dbReference type="ARBA" id="ARBA00022729"/>
    </source>
</evidence>
<comment type="catalytic activity">
    <reaction evidence="17">
        <text>L-threonyl-[protein] + ATP = O-phospho-L-threonyl-[protein] + ADP + H(+)</text>
        <dbReference type="Rhea" id="RHEA:46608"/>
        <dbReference type="Rhea" id="RHEA-COMP:11060"/>
        <dbReference type="Rhea" id="RHEA-COMP:11605"/>
        <dbReference type="ChEBI" id="CHEBI:15378"/>
        <dbReference type="ChEBI" id="CHEBI:30013"/>
        <dbReference type="ChEBI" id="CHEBI:30616"/>
        <dbReference type="ChEBI" id="CHEBI:61977"/>
        <dbReference type="ChEBI" id="CHEBI:456216"/>
        <dbReference type="EC" id="2.7.11.1"/>
    </reaction>
    <physiologicalReaction direction="left-to-right" evidence="17">
        <dbReference type="Rhea" id="RHEA:46609"/>
    </physiologicalReaction>
</comment>